<evidence type="ECO:0008006" key="3">
    <source>
        <dbReference type="Google" id="ProtNLM"/>
    </source>
</evidence>
<dbReference type="Proteomes" id="UP000234240">
    <property type="component" value="Unassembled WGS sequence"/>
</dbReference>
<name>A0A2N5EE60_9GAMM</name>
<sequence>MGYIFNDDAASKAYQSGKSRAVHPAGMKKYYEWRRLIRDRGMSPSDSAKKVGDLHYEKLTGNKCSIRLTQGDRVLFSVQGHNVTVYGIGGHY</sequence>
<proteinExistence type="predicted"/>
<gene>
    <name evidence="1" type="ORF">CYR55_05955</name>
</gene>
<organism evidence="1 2">
    <name type="scientific">Chimaeribacter californicus</name>
    <dbReference type="NCBI Taxonomy" id="2060067"/>
    <lineage>
        <taxon>Bacteria</taxon>
        <taxon>Pseudomonadati</taxon>
        <taxon>Pseudomonadota</taxon>
        <taxon>Gammaproteobacteria</taxon>
        <taxon>Enterobacterales</taxon>
        <taxon>Yersiniaceae</taxon>
        <taxon>Chimaeribacter</taxon>
    </lineage>
</organism>
<reference evidence="1 2" key="1">
    <citation type="submission" date="2017-12" db="EMBL/GenBank/DDBJ databases">
        <title>Characterization of six clinical isolates of Enterochimera gen. nov., a novel genus of the Yersiniaciae family and the three species Enterochimera arupensis sp. nov., Enterochimera coloradensis sp. nov, and Enterochimera californica sp. nov.</title>
        <authorList>
            <person name="Rossi A."/>
            <person name="Fisher M."/>
        </authorList>
    </citation>
    <scope>NUCLEOTIDE SEQUENCE [LARGE SCALE GENOMIC DNA]</scope>
    <source>
        <strain evidence="2">2015-Iso6</strain>
    </source>
</reference>
<protein>
    <recommendedName>
        <fullName evidence="3">Toxin YoeB</fullName>
    </recommendedName>
</protein>
<dbReference type="EMBL" id="PJZF01000003">
    <property type="protein sequence ID" value="PLR40820.1"/>
    <property type="molecule type" value="Genomic_DNA"/>
</dbReference>
<comment type="caution">
    <text evidence="1">The sequence shown here is derived from an EMBL/GenBank/DDBJ whole genome shotgun (WGS) entry which is preliminary data.</text>
</comment>
<dbReference type="OrthoDB" id="6630555at2"/>
<evidence type="ECO:0000313" key="1">
    <source>
        <dbReference type="EMBL" id="PLR40820.1"/>
    </source>
</evidence>
<dbReference type="AlphaFoldDB" id="A0A2N5EE60"/>
<keyword evidence="2" id="KW-1185">Reference proteome</keyword>
<accession>A0A2N5EE60</accession>
<dbReference type="RefSeq" id="WP_101815232.1">
    <property type="nucleotide sequence ID" value="NZ_PJZF01000003.1"/>
</dbReference>
<evidence type="ECO:0000313" key="2">
    <source>
        <dbReference type="Proteomes" id="UP000234240"/>
    </source>
</evidence>